<evidence type="ECO:0000313" key="1">
    <source>
        <dbReference type="EMBL" id="GFC78922.1"/>
    </source>
</evidence>
<proteinExistence type="predicted"/>
<accession>A0A699R4Q6</accession>
<reference evidence="1" key="1">
    <citation type="journal article" date="2019" name="Sci. Rep.">
        <title>Draft genome of Tanacetum cinerariifolium, the natural source of mosquito coil.</title>
        <authorList>
            <person name="Yamashiro T."/>
            <person name="Shiraishi A."/>
            <person name="Satake H."/>
            <person name="Nakayama K."/>
        </authorList>
    </citation>
    <scope>NUCLEOTIDE SEQUENCE</scope>
</reference>
<sequence>EIRHPTAIGTTMSVRRANQRRLRIPRASTEGCSSSHMGGDCNQRCRHSGAAFCKFLKEIRHPTAIGTTMSVRRANQRRLRIPRASTEGCSSSHMGGKYLIYTLAYFR</sequence>
<dbReference type="EMBL" id="BKCJ011068025">
    <property type="protein sequence ID" value="GFC78922.1"/>
    <property type="molecule type" value="Genomic_DNA"/>
</dbReference>
<comment type="caution">
    <text evidence="1">The sequence shown here is derived from an EMBL/GenBank/DDBJ whole genome shotgun (WGS) entry which is preliminary data.</text>
</comment>
<dbReference type="AlphaFoldDB" id="A0A699R4Q6"/>
<name>A0A699R4Q6_TANCI</name>
<organism evidence="1">
    <name type="scientific">Tanacetum cinerariifolium</name>
    <name type="common">Dalmatian daisy</name>
    <name type="synonym">Chrysanthemum cinerariifolium</name>
    <dbReference type="NCBI Taxonomy" id="118510"/>
    <lineage>
        <taxon>Eukaryota</taxon>
        <taxon>Viridiplantae</taxon>
        <taxon>Streptophyta</taxon>
        <taxon>Embryophyta</taxon>
        <taxon>Tracheophyta</taxon>
        <taxon>Spermatophyta</taxon>
        <taxon>Magnoliopsida</taxon>
        <taxon>eudicotyledons</taxon>
        <taxon>Gunneridae</taxon>
        <taxon>Pentapetalae</taxon>
        <taxon>asterids</taxon>
        <taxon>campanulids</taxon>
        <taxon>Asterales</taxon>
        <taxon>Asteraceae</taxon>
        <taxon>Asteroideae</taxon>
        <taxon>Anthemideae</taxon>
        <taxon>Anthemidinae</taxon>
        <taxon>Tanacetum</taxon>
    </lineage>
</organism>
<feature type="non-terminal residue" evidence="1">
    <location>
        <position position="1"/>
    </location>
</feature>
<gene>
    <name evidence="1" type="ORF">Tci_850892</name>
</gene>
<protein>
    <submittedName>
        <fullName evidence="1">Uncharacterized protein</fullName>
    </submittedName>
</protein>